<gene>
    <name evidence="2" type="ORF">MTR67_044311</name>
</gene>
<dbReference type="Proteomes" id="UP001234989">
    <property type="component" value="Chromosome 10"/>
</dbReference>
<dbReference type="EMBL" id="CP133621">
    <property type="protein sequence ID" value="WMV50926.1"/>
    <property type="molecule type" value="Genomic_DNA"/>
</dbReference>
<keyword evidence="3" id="KW-1185">Reference proteome</keyword>
<dbReference type="InterPro" id="IPR056924">
    <property type="entry name" value="SH3_Tf2-1"/>
</dbReference>
<feature type="domain" description="Tf2-1-like SH3-like" evidence="1">
    <location>
        <begin position="19"/>
        <end position="54"/>
    </location>
</feature>
<proteinExistence type="predicted"/>
<accession>A0AAF0ZTG6</accession>
<dbReference type="PANTHER" id="PTHR46148">
    <property type="entry name" value="CHROMO DOMAIN-CONTAINING PROTEIN"/>
    <property type="match status" value="1"/>
</dbReference>
<evidence type="ECO:0000313" key="2">
    <source>
        <dbReference type="EMBL" id="WMV50926.1"/>
    </source>
</evidence>
<sequence length="92" mass="10661">MVQSRQKSYADVRITDLEFEILRRIGKVAYELDLPNDLASVHPVFHVSLLKECVGDLTFIVPLKGLRVNENISYEEVSVEILHRQVKKLRNK</sequence>
<name>A0AAF0ZTG6_SOLVR</name>
<dbReference type="PANTHER" id="PTHR46148:SF57">
    <property type="entry name" value="OS12G0499874 PROTEIN"/>
    <property type="match status" value="1"/>
</dbReference>
<dbReference type="Pfam" id="PF24626">
    <property type="entry name" value="SH3_Tf2-1"/>
    <property type="match status" value="1"/>
</dbReference>
<evidence type="ECO:0000313" key="3">
    <source>
        <dbReference type="Proteomes" id="UP001234989"/>
    </source>
</evidence>
<protein>
    <recommendedName>
        <fullName evidence="1">Tf2-1-like SH3-like domain-containing protein</fullName>
    </recommendedName>
</protein>
<organism evidence="2 3">
    <name type="scientific">Solanum verrucosum</name>
    <dbReference type="NCBI Taxonomy" id="315347"/>
    <lineage>
        <taxon>Eukaryota</taxon>
        <taxon>Viridiplantae</taxon>
        <taxon>Streptophyta</taxon>
        <taxon>Embryophyta</taxon>
        <taxon>Tracheophyta</taxon>
        <taxon>Spermatophyta</taxon>
        <taxon>Magnoliopsida</taxon>
        <taxon>eudicotyledons</taxon>
        <taxon>Gunneridae</taxon>
        <taxon>Pentapetalae</taxon>
        <taxon>asterids</taxon>
        <taxon>lamiids</taxon>
        <taxon>Solanales</taxon>
        <taxon>Solanaceae</taxon>
        <taxon>Solanoideae</taxon>
        <taxon>Solaneae</taxon>
        <taxon>Solanum</taxon>
    </lineage>
</organism>
<evidence type="ECO:0000259" key="1">
    <source>
        <dbReference type="Pfam" id="PF24626"/>
    </source>
</evidence>
<reference evidence="2" key="1">
    <citation type="submission" date="2023-08" db="EMBL/GenBank/DDBJ databases">
        <title>A de novo genome assembly of Solanum verrucosum Schlechtendal, a Mexican diploid species geographically isolated from the other diploid A-genome species in potato relatives.</title>
        <authorList>
            <person name="Hosaka K."/>
        </authorList>
    </citation>
    <scope>NUCLEOTIDE SEQUENCE</scope>
    <source>
        <tissue evidence="2">Young leaves</tissue>
    </source>
</reference>
<dbReference type="AlphaFoldDB" id="A0AAF0ZTG6"/>